<evidence type="ECO:0000259" key="12">
    <source>
        <dbReference type="Pfam" id="PF13954"/>
    </source>
</evidence>
<evidence type="ECO:0000256" key="4">
    <source>
        <dbReference type="ARBA" id="ARBA00022452"/>
    </source>
</evidence>
<dbReference type="GO" id="GO:0009279">
    <property type="term" value="C:cell outer membrane"/>
    <property type="evidence" value="ECO:0007669"/>
    <property type="project" value="UniProtKB-SubCell"/>
</dbReference>
<keyword evidence="7 9" id="KW-0472">Membrane</keyword>
<dbReference type="InterPro" id="IPR018030">
    <property type="entry name" value="Fimbrial_membr_usher_CS"/>
</dbReference>
<evidence type="ECO:0000313" key="14">
    <source>
        <dbReference type="Proteomes" id="UP000318370"/>
    </source>
</evidence>
<dbReference type="InterPro" id="IPR043142">
    <property type="entry name" value="PapC-like_C_sf"/>
</dbReference>
<gene>
    <name evidence="13" type="primary">yehB</name>
    <name evidence="13" type="ORF">SB6408_01279</name>
</gene>
<dbReference type="EMBL" id="CABGHF010000023">
    <property type="protein sequence ID" value="VUS84773.1"/>
    <property type="molecule type" value="Genomic_DNA"/>
</dbReference>
<comment type="similarity">
    <text evidence="2 9">Belongs to the fimbrial export usher family.</text>
</comment>
<evidence type="ECO:0000256" key="5">
    <source>
        <dbReference type="ARBA" id="ARBA00022692"/>
    </source>
</evidence>
<protein>
    <submittedName>
        <fullName evidence="13">Outer membrane usher protein YehB</fullName>
    </submittedName>
</protein>
<keyword evidence="8 9" id="KW-0998">Cell outer membrane</keyword>
<keyword evidence="3 9" id="KW-0813">Transport</keyword>
<evidence type="ECO:0000256" key="3">
    <source>
        <dbReference type="ARBA" id="ARBA00022448"/>
    </source>
</evidence>
<reference evidence="13 14" key="1">
    <citation type="submission" date="2019-07" db="EMBL/GenBank/DDBJ databases">
        <authorList>
            <person name="Brisse S."/>
            <person name="Rodrigues C."/>
            <person name="Thorpe H."/>
        </authorList>
    </citation>
    <scope>NUCLEOTIDE SEQUENCE [LARGE SCALE GENOMIC DNA]</scope>
    <source>
        <strain evidence="13">SB6408</strain>
    </source>
</reference>
<evidence type="ECO:0000256" key="7">
    <source>
        <dbReference type="ARBA" id="ARBA00023136"/>
    </source>
</evidence>
<dbReference type="Gene3D" id="2.60.40.2070">
    <property type="match status" value="1"/>
</dbReference>
<evidence type="ECO:0000313" key="13">
    <source>
        <dbReference type="EMBL" id="VUS84773.1"/>
    </source>
</evidence>
<evidence type="ECO:0000256" key="9">
    <source>
        <dbReference type="RuleBase" id="RU003884"/>
    </source>
</evidence>
<dbReference type="PANTHER" id="PTHR30451:SF3">
    <property type="entry name" value="OUTER MEMBRANE USHER PROTEIN HTRE-RELATED"/>
    <property type="match status" value="1"/>
</dbReference>
<keyword evidence="9" id="KW-1029">Fimbrium biogenesis</keyword>
<evidence type="ECO:0000256" key="2">
    <source>
        <dbReference type="ARBA" id="ARBA00008064"/>
    </source>
</evidence>
<dbReference type="PROSITE" id="PS01151">
    <property type="entry name" value="FIMBRIAL_USHER"/>
    <property type="match status" value="1"/>
</dbReference>
<dbReference type="PANTHER" id="PTHR30451">
    <property type="entry name" value="OUTER MEMBRANE USHER PROTEIN"/>
    <property type="match status" value="1"/>
</dbReference>
<dbReference type="InterPro" id="IPR025885">
    <property type="entry name" value="PapC_N"/>
</dbReference>
<feature type="signal peptide" evidence="10">
    <location>
        <begin position="1"/>
        <end position="22"/>
    </location>
</feature>
<dbReference type="InterPro" id="IPR000015">
    <property type="entry name" value="Fimb_usher"/>
</dbReference>
<dbReference type="Gene3D" id="2.60.40.2610">
    <property type="entry name" value="Outer membrane usher protein FimD, plug domain"/>
    <property type="match status" value="1"/>
</dbReference>
<dbReference type="GO" id="GO:0009297">
    <property type="term" value="P:pilus assembly"/>
    <property type="evidence" value="ECO:0007669"/>
    <property type="project" value="InterPro"/>
</dbReference>
<dbReference type="Proteomes" id="UP000318370">
    <property type="component" value="Unassembled WGS sequence"/>
</dbReference>
<feature type="domain" description="PapC-like C-terminal" evidence="11">
    <location>
        <begin position="754"/>
        <end position="814"/>
    </location>
</feature>
<dbReference type="AlphaFoldDB" id="A0A564LT18"/>
<dbReference type="NCBIfam" id="NF011763">
    <property type="entry name" value="PRK15217.1"/>
    <property type="match status" value="1"/>
</dbReference>
<proteinExistence type="inferred from homology"/>
<dbReference type="Pfam" id="PF13953">
    <property type="entry name" value="PapC_C"/>
    <property type="match status" value="1"/>
</dbReference>
<evidence type="ECO:0000259" key="11">
    <source>
        <dbReference type="Pfam" id="PF13953"/>
    </source>
</evidence>
<name>A0A564LT18_9ENTR</name>
<dbReference type="SUPFAM" id="SSF141729">
    <property type="entry name" value="FimD N-terminal domain-like"/>
    <property type="match status" value="1"/>
</dbReference>
<dbReference type="RefSeq" id="WP_142463353.1">
    <property type="nucleotide sequence ID" value="NZ_CABGHF010000023.1"/>
</dbReference>
<dbReference type="Pfam" id="PF13954">
    <property type="entry name" value="PapC_N"/>
    <property type="match status" value="1"/>
</dbReference>
<evidence type="ECO:0000256" key="8">
    <source>
        <dbReference type="ARBA" id="ARBA00023237"/>
    </source>
</evidence>
<keyword evidence="4" id="KW-1134">Transmembrane beta strand</keyword>
<keyword evidence="6 10" id="KW-0732">Signal</keyword>
<dbReference type="Gene3D" id="3.10.20.410">
    <property type="match status" value="1"/>
</dbReference>
<keyword evidence="5 9" id="KW-0812">Transmembrane</keyword>
<organism evidence="13 14">
    <name type="scientific">Klebsiella spallanzanii</name>
    <dbReference type="NCBI Taxonomy" id="2587528"/>
    <lineage>
        <taxon>Bacteria</taxon>
        <taxon>Pseudomonadati</taxon>
        <taxon>Pseudomonadota</taxon>
        <taxon>Gammaproteobacteria</taxon>
        <taxon>Enterobacterales</taxon>
        <taxon>Enterobacteriaceae</taxon>
        <taxon>Klebsiella/Raoultella group</taxon>
        <taxon>Klebsiella</taxon>
    </lineage>
</organism>
<comment type="subcellular location">
    <subcellularLocation>
        <location evidence="1 9">Cell outer membrane</location>
        <topology evidence="1 9">Multi-pass membrane protein</topology>
    </subcellularLocation>
</comment>
<dbReference type="FunFam" id="2.60.40.3110:FF:000001">
    <property type="entry name" value="Putative fimbrial outer membrane usher"/>
    <property type="match status" value="1"/>
</dbReference>
<evidence type="ECO:0000256" key="1">
    <source>
        <dbReference type="ARBA" id="ARBA00004571"/>
    </source>
</evidence>
<sequence length="827" mass="92278">MLKINVLAMAILIALAVGPANAEKESYDTNFMVGGFNGEKVDEFWFDDSKPLPGDYELDIYLNDNFRGRYDIHIKEDVDATCLSLAQIEAMGIITKNIPTDKRKDCLPLSTAVQGGAVHYDIAQFNLFLSVPQIYVREYEAGYMPPESWDRGVNALFTSYYASQYYSDYKNGGYSKNSYLNFNSGLNVLGWQLRATTSFTQVNDGVGQWHSNTVYLERGIADVLGTFRAGDMYTSSDMFDSLRFRGVRWFRDMQMLPDSQQNFTPIVRGIAQSNALVTVEQNGFVVYQKEVPPGPFAIQDLYLSGGGADLDVTVKEADGSTSHYLVPYSSVPNMMQPGVAKYDFVAGRSHVEGASNQADFLQASYQHGLNNLLTLYGGVMAGERYHSEVVGTGWNTPIGAVSFDATFSHSKQDNGDVFDGQSYQIAWNKYMQATGTHFSLAAWRYSSRGFRTFNDYIWANNKQDYRRDNNDIYDIGDYYSEDFGRKNSFSVNISQTLPDTWGSLALSGLWRDYWQRSGTGKDYQFSYSNSWRQISYTLSASRTQNDDGNNDNRINLFFSIPFTWGDGITTPHRHLSLTNSMTFDGGYQSNNTSLSGIVGNRDQFSYGVNFSQQRQGNETAIGGNLGWHTPFTTLNGSLSQSNKYNQASASLQGGIVAWSGGLELSNQLSDTFAIVRAPGLKGAAVQGHRYLTTDNQGKAIYSGLTPYRENSLTLDLSHTESDVALLGNRRSLAPYRGAVVLTEFETDIRKPWYLHAEQANGDPLPFGHEVANDAGEYIGLVGQGSLLFIRANEFPSQIRVELDKAQQQFCTIALEKHLEDGRVYICR</sequence>
<evidence type="ECO:0000256" key="6">
    <source>
        <dbReference type="ARBA" id="ARBA00022729"/>
    </source>
</evidence>
<evidence type="ECO:0000256" key="10">
    <source>
        <dbReference type="SAM" id="SignalP"/>
    </source>
</evidence>
<feature type="chain" id="PRO_5021883117" evidence="10">
    <location>
        <begin position="23"/>
        <end position="827"/>
    </location>
</feature>
<feature type="domain" description="PapC N-terminal" evidence="12">
    <location>
        <begin position="27"/>
        <end position="163"/>
    </location>
</feature>
<dbReference type="InterPro" id="IPR025949">
    <property type="entry name" value="PapC-like_C"/>
</dbReference>
<dbReference type="Pfam" id="PF00577">
    <property type="entry name" value="Usher"/>
    <property type="match status" value="1"/>
</dbReference>
<dbReference type="InterPro" id="IPR037224">
    <property type="entry name" value="PapC_N_sf"/>
</dbReference>
<accession>A0A564LT18</accession>
<dbReference type="Gene3D" id="2.60.40.3110">
    <property type="match status" value="1"/>
</dbReference>
<dbReference type="InterPro" id="IPR042186">
    <property type="entry name" value="FimD_plug_dom"/>
</dbReference>
<dbReference type="GO" id="GO:0015473">
    <property type="term" value="F:fimbrial usher porin activity"/>
    <property type="evidence" value="ECO:0007669"/>
    <property type="project" value="InterPro"/>
</dbReference>